<name>A0ACC2X162_9TREE</name>
<accession>A0ACC2X162</accession>
<gene>
    <name evidence="1" type="ORF">QFC20_000084</name>
</gene>
<comment type="caution">
    <text evidence="1">The sequence shown here is derived from an EMBL/GenBank/DDBJ whole genome shotgun (WGS) entry which is preliminary data.</text>
</comment>
<dbReference type="Proteomes" id="UP001230649">
    <property type="component" value="Unassembled WGS sequence"/>
</dbReference>
<protein>
    <submittedName>
        <fullName evidence="1">Uncharacterized protein</fullName>
    </submittedName>
</protein>
<evidence type="ECO:0000313" key="2">
    <source>
        <dbReference type="Proteomes" id="UP001230649"/>
    </source>
</evidence>
<keyword evidence="2" id="KW-1185">Reference proteome</keyword>
<sequence>MEDETELALLEQRLAQTNKLAALMTGILGQLDTRLVKLDKTIAPFGIQPLSKEAQNIANALSILGGKDVKTKIIKSEFAVGKHEEDVISRSVDDFNLREYTSAIDRLVREIDRLGKNERRSTEARIKDYSRLIDLGVGKLVALMLKHVKDGSSRILDLNKPAKDGPTTPANTLPTLGRVMPIIQYLAKLPRAATHPVGNHISAQWSQARETYLSLRRDFILNKCITPAVTDFDNVMQTSSPGGDEEGRKEKCRIIAVIIQGLLSLMQSEQMLLEHLFPNSPAKSLTSIFRPSLNLFEDVLTSQIATIKKSLATSTFYAFGLYQTLLQHETDWQEITAELDFDSAVPGLLAENANTLRSTCLRSFPEVLVDIRASQSSAKGDTSSTADVTYRTVQYIQTLPAFESVVVNLLSSLGDRNWLMGAMPATQKSNENDNTLQHFVTDLLSGLLEQLAFRARTMRKLVSAIFMLNNISYMRNNLLSSETANLLGSGGEDILNRGLQNARLRYMEVWQELIALLAESTNTGAVARFTGASGDKQVIKDSLSNFFARLDELEAISRQHVLSRQDPKLRERLAQDVRNLVTPAFSSYASRHAKVADKRT</sequence>
<organism evidence="1 2">
    <name type="scientific">Naganishia adeliensis</name>
    <dbReference type="NCBI Taxonomy" id="92952"/>
    <lineage>
        <taxon>Eukaryota</taxon>
        <taxon>Fungi</taxon>
        <taxon>Dikarya</taxon>
        <taxon>Basidiomycota</taxon>
        <taxon>Agaricomycotina</taxon>
        <taxon>Tremellomycetes</taxon>
        <taxon>Filobasidiales</taxon>
        <taxon>Filobasidiaceae</taxon>
        <taxon>Naganishia</taxon>
    </lineage>
</organism>
<proteinExistence type="predicted"/>
<reference evidence="1" key="1">
    <citation type="submission" date="2023-04" db="EMBL/GenBank/DDBJ databases">
        <title>Draft Genome sequencing of Naganishia species isolated from polar environments using Oxford Nanopore Technology.</title>
        <authorList>
            <person name="Leo P."/>
            <person name="Venkateswaran K."/>
        </authorList>
    </citation>
    <scope>NUCLEOTIDE SEQUENCE</scope>
    <source>
        <strain evidence="1">MNA-CCFEE 5262</strain>
    </source>
</reference>
<dbReference type="EMBL" id="JASBWS010000001">
    <property type="protein sequence ID" value="KAJ9117805.1"/>
    <property type="molecule type" value="Genomic_DNA"/>
</dbReference>
<evidence type="ECO:0000313" key="1">
    <source>
        <dbReference type="EMBL" id="KAJ9117805.1"/>
    </source>
</evidence>